<dbReference type="PANTHER" id="PTHR48080:SF2">
    <property type="entry name" value="D-GALACTONATE DEHYDRATASE"/>
    <property type="match status" value="1"/>
</dbReference>
<dbReference type="InterPro" id="IPR036849">
    <property type="entry name" value="Enolase-like_C_sf"/>
</dbReference>
<dbReference type="PROSITE" id="PS00908">
    <property type="entry name" value="MR_MLE_1"/>
    <property type="match status" value="1"/>
</dbReference>
<dbReference type="GO" id="GO:0009063">
    <property type="term" value="P:amino acid catabolic process"/>
    <property type="evidence" value="ECO:0007669"/>
    <property type="project" value="InterPro"/>
</dbReference>
<proteinExistence type="predicted"/>
<dbReference type="SFLD" id="SFLDG00179">
    <property type="entry name" value="mandelate_racemase"/>
    <property type="match status" value="1"/>
</dbReference>
<evidence type="ECO:0000313" key="3">
    <source>
        <dbReference type="EMBL" id="OEO29972.1"/>
    </source>
</evidence>
<organism evidence="3 4">
    <name type="scientific">Devosia insulae DS-56</name>
    <dbReference type="NCBI Taxonomy" id="1116389"/>
    <lineage>
        <taxon>Bacteria</taxon>
        <taxon>Pseudomonadati</taxon>
        <taxon>Pseudomonadota</taxon>
        <taxon>Alphaproteobacteria</taxon>
        <taxon>Hyphomicrobiales</taxon>
        <taxon>Devosiaceae</taxon>
        <taxon>Devosia</taxon>
    </lineage>
</organism>
<dbReference type="SUPFAM" id="SSF54826">
    <property type="entry name" value="Enolase N-terminal domain-like"/>
    <property type="match status" value="1"/>
</dbReference>
<sequence length="374" mass="41164">MKIERIDTYVAHNWMFVEVTTDSGLKGVGESTFFGFPEATASVAKGFGERLIGEDPLRIEYHNLSLYRAYSMRGMAIGGAISAIDQALWDIKGKHYQAPVWDLLGGRVRDRVRAMLVIPYGTAEEVAASCKAAVEDGYTALKVMVYQPEHHLMAFGAKVKDMVERLALIREVVGWDVEIGIELHRNMALGESIAAIREFEQFRPLFVEDPIPPDSVLSFGEVSQKSRVPMAAGERNTSIWEFREYVEHGGVHHIRPDVGIAGGITQTRKICALAEAHHQGIIPHAVPSGPVATAAQVQLGFAVPNWEVTEHMLQDRAPWTKAVKAIVPVINGHWLPNETPGLGVELDHEGLKTIPVINKVPPTSLKTDGSVAFR</sequence>
<dbReference type="Pfam" id="PF02746">
    <property type="entry name" value="MR_MLE_N"/>
    <property type="match status" value="1"/>
</dbReference>
<dbReference type="OrthoDB" id="9802699at2"/>
<dbReference type="InterPro" id="IPR029017">
    <property type="entry name" value="Enolase-like_N"/>
</dbReference>
<dbReference type="InterPro" id="IPR013341">
    <property type="entry name" value="Mandelate_racemase_N_dom"/>
</dbReference>
<gene>
    <name evidence="3" type="ORF">VW23_023490</name>
</gene>
<dbReference type="Pfam" id="PF13378">
    <property type="entry name" value="MR_MLE_C"/>
    <property type="match status" value="1"/>
</dbReference>
<evidence type="ECO:0000313" key="4">
    <source>
        <dbReference type="Proteomes" id="UP000095463"/>
    </source>
</evidence>
<dbReference type="InterPro" id="IPR029065">
    <property type="entry name" value="Enolase_C-like"/>
</dbReference>
<dbReference type="CDD" id="cd03316">
    <property type="entry name" value="MR_like"/>
    <property type="match status" value="1"/>
</dbReference>
<dbReference type="SFLD" id="SFLDS00001">
    <property type="entry name" value="Enolase"/>
    <property type="match status" value="1"/>
</dbReference>
<dbReference type="InterPro" id="IPR013342">
    <property type="entry name" value="Mandelate_racemase_C"/>
</dbReference>
<dbReference type="Gene3D" id="3.30.390.10">
    <property type="entry name" value="Enolase-like, N-terminal domain"/>
    <property type="match status" value="1"/>
</dbReference>
<reference evidence="3 4" key="1">
    <citation type="journal article" date="2015" name="Genome Announc.">
        <title>Genome Assemblies of Three Soil-Associated Devosia species: D. insulae, D. limi, and D. soli.</title>
        <authorList>
            <person name="Hassan Y.I."/>
            <person name="Lepp D."/>
            <person name="Zhou T."/>
        </authorList>
    </citation>
    <scope>NUCLEOTIDE SEQUENCE [LARGE SCALE GENOMIC DNA]</scope>
    <source>
        <strain evidence="3 4">DS-56</strain>
    </source>
</reference>
<dbReference type="SMART" id="SM00922">
    <property type="entry name" value="MR_MLE"/>
    <property type="match status" value="1"/>
</dbReference>
<dbReference type="GO" id="GO:0016829">
    <property type="term" value="F:lyase activity"/>
    <property type="evidence" value="ECO:0007669"/>
    <property type="project" value="UniProtKB-KW"/>
</dbReference>
<dbReference type="PANTHER" id="PTHR48080">
    <property type="entry name" value="D-GALACTONATE DEHYDRATASE-RELATED"/>
    <property type="match status" value="1"/>
</dbReference>
<dbReference type="GO" id="GO:0000287">
    <property type="term" value="F:magnesium ion binding"/>
    <property type="evidence" value="ECO:0007669"/>
    <property type="project" value="UniProtKB-ARBA"/>
</dbReference>
<dbReference type="RefSeq" id="WP_069910794.1">
    <property type="nucleotide sequence ID" value="NZ_LAJE02000242.1"/>
</dbReference>
<dbReference type="InterPro" id="IPR018110">
    <property type="entry name" value="Mandel_Rmase/mucon_lact_enz_CS"/>
</dbReference>
<dbReference type="Proteomes" id="UP000095463">
    <property type="component" value="Unassembled WGS sequence"/>
</dbReference>
<comment type="caution">
    <text evidence="3">The sequence shown here is derived from an EMBL/GenBank/DDBJ whole genome shotgun (WGS) entry which is preliminary data.</text>
</comment>
<dbReference type="SUPFAM" id="SSF51604">
    <property type="entry name" value="Enolase C-terminal domain-like"/>
    <property type="match status" value="1"/>
</dbReference>
<name>A0A1E5XMZ5_9HYPH</name>
<dbReference type="Gene3D" id="3.20.20.120">
    <property type="entry name" value="Enolase-like C-terminal domain"/>
    <property type="match status" value="1"/>
</dbReference>
<dbReference type="InterPro" id="IPR034593">
    <property type="entry name" value="DgoD-like"/>
</dbReference>
<keyword evidence="1" id="KW-0456">Lyase</keyword>
<evidence type="ECO:0000259" key="2">
    <source>
        <dbReference type="SMART" id="SM00922"/>
    </source>
</evidence>
<protein>
    <recommendedName>
        <fullName evidence="2">Mandelate racemase/muconate lactonizing enzyme C-terminal domain-containing protein</fullName>
    </recommendedName>
</protein>
<accession>A0A1E5XMZ5</accession>
<keyword evidence="4" id="KW-1185">Reference proteome</keyword>
<evidence type="ECO:0000256" key="1">
    <source>
        <dbReference type="ARBA" id="ARBA00023239"/>
    </source>
</evidence>
<feature type="domain" description="Mandelate racemase/muconate lactonizing enzyme C-terminal" evidence="2">
    <location>
        <begin position="123"/>
        <end position="229"/>
    </location>
</feature>
<dbReference type="EMBL" id="LAJE02000242">
    <property type="protein sequence ID" value="OEO29972.1"/>
    <property type="molecule type" value="Genomic_DNA"/>
</dbReference>
<dbReference type="AlphaFoldDB" id="A0A1E5XMZ5"/>